<dbReference type="Pfam" id="PF07963">
    <property type="entry name" value="N_methyl"/>
    <property type="match status" value="1"/>
</dbReference>
<dbReference type="InterPro" id="IPR012902">
    <property type="entry name" value="N_methyl_site"/>
</dbReference>
<dbReference type="PANTHER" id="PTHR30093">
    <property type="entry name" value="GENERAL SECRETION PATHWAY PROTEIN G"/>
    <property type="match status" value="1"/>
</dbReference>
<comment type="caution">
    <text evidence="3">The sequence shown here is derived from an EMBL/GenBank/DDBJ whole genome shotgun (WGS) entry which is preliminary data.</text>
</comment>
<evidence type="ECO:0000313" key="3">
    <source>
        <dbReference type="EMBL" id="PQV64349.1"/>
    </source>
</evidence>
<protein>
    <submittedName>
        <fullName evidence="3">Prepilin-type cleavage/methylation domain-containing protein</fullName>
    </submittedName>
</protein>
<keyword evidence="4" id="KW-1185">Reference proteome</keyword>
<dbReference type="Gene3D" id="3.30.700.10">
    <property type="entry name" value="Glycoprotein, Type 4 Pilin"/>
    <property type="match status" value="1"/>
</dbReference>
<name>A0A2S8SUC1_9BACT</name>
<feature type="domain" description="DUF1559" evidence="2">
    <location>
        <begin position="46"/>
        <end position="99"/>
    </location>
</feature>
<dbReference type="InterPro" id="IPR027558">
    <property type="entry name" value="Pre_pil_HX9DG_C"/>
</dbReference>
<evidence type="ECO:0000256" key="1">
    <source>
        <dbReference type="SAM" id="Phobius"/>
    </source>
</evidence>
<keyword evidence="1" id="KW-0812">Transmembrane</keyword>
<evidence type="ECO:0000259" key="2">
    <source>
        <dbReference type="Pfam" id="PF07596"/>
    </source>
</evidence>
<dbReference type="OrthoDB" id="256066at2"/>
<dbReference type="PANTHER" id="PTHR30093:SF2">
    <property type="entry name" value="TYPE II SECRETION SYSTEM PROTEIN H"/>
    <property type="match status" value="1"/>
</dbReference>
<dbReference type="InterPro" id="IPR045584">
    <property type="entry name" value="Pilin-like"/>
</dbReference>
<dbReference type="SUPFAM" id="SSF54523">
    <property type="entry name" value="Pili subunits"/>
    <property type="match status" value="1"/>
</dbReference>
<dbReference type="AlphaFoldDB" id="A0A2S8SUC1"/>
<organism evidence="3 4">
    <name type="scientific">Abditibacterium utsteinense</name>
    <dbReference type="NCBI Taxonomy" id="1960156"/>
    <lineage>
        <taxon>Bacteria</taxon>
        <taxon>Pseudomonadati</taxon>
        <taxon>Abditibacteriota</taxon>
        <taxon>Abditibacteriia</taxon>
        <taxon>Abditibacteriales</taxon>
        <taxon>Abditibacteriaceae</taxon>
        <taxon>Abditibacterium</taxon>
    </lineage>
</organism>
<sequence>MNHNFVVSPVKSVSHGVKKGFTLIELLVVIAIIAILAAILFPVFGRARENARRSSCQSNLKQIGLGILQYTQDYDETFPNIVSNSEPYYGWVQLINPYIKSYQLFQCPSEPTSGSTNIVHAYYPDKNVSMSAADHTDYGYNGLAADPPGSGLTGAKIAQMQQPSVGILINDQNPTLDGGYDGATMGMQRYAETTAYLNGVGSGAYCYGLIPAASMATGDCGDRVTIDRGPNGASRRHLESANYLFADGHVKSLRPTQIYGANSPFSLSGSSPTFRLYDF</sequence>
<dbReference type="Proteomes" id="UP000237684">
    <property type="component" value="Unassembled WGS sequence"/>
</dbReference>
<dbReference type="InParanoid" id="A0A2S8SUC1"/>
<dbReference type="NCBIfam" id="TIGR02532">
    <property type="entry name" value="IV_pilin_GFxxxE"/>
    <property type="match status" value="1"/>
</dbReference>
<proteinExistence type="predicted"/>
<accession>A0A2S8SUC1</accession>
<reference evidence="3 4" key="1">
    <citation type="journal article" date="2018" name="Syst. Appl. Microbiol.">
        <title>Abditibacterium utsteinense sp. nov., the first cultivated member of candidate phylum FBP, isolated from ice-free Antarctic soil samples.</title>
        <authorList>
            <person name="Tahon G."/>
            <person name="Tytgat B."/>
            <person name="Lebbe L."/>
            <person name="Carlier A."/>
            <person name="Willems A."/>
        </authorList>
    </citation>
    <scope>NUCLEOTIDE SEQUENCE [LARGE SCALE GENOMIC DNA]</scope>
    <source>
        <strain evidence="3 4">LMG 29911</strain>
    </source>
</reference>
<feature type="transmembrane region" description="Helical" evidence="1">
    <location>
        <begin position="20"/>
        <end position="44"/>
    </location>
</feature>
<evidence type="ECO:0000313" key="4">
    <source>
        <dbReference type="Proteomes" id="UP000237684"/>
    </source>
</evidence>
<dbReference type="InterPro" id="IPR011453">
    <property type="entry name" value="DUF1559"/>
</dbReference>
<dbReference type="RefSeq" id="WP_105483144.1">
    <property type="nucleotide sequence ID" value="NZ_NIGF01000005.1"/>
</dbReference>
<dbReference type="PROSITE" id="PS00409">
    <property type="entry name" value="PROKAR_NTER_METHYL"/>
    <property type="match status" value="1"/>
</dbReference>
<keyword evidence="1" id="KW-1133">Transmembrane helix</keyword>
<dbReference type="NCBIfam" id="TIGR04294">
    <property type="entry name" value="pre_pil_HX9DG"/>
    <property type="match status" value="1"/>
</dbReference>
<dbReference type="Pfam" id="PF07596">
    <property type="entry name" value="SBP_bac_10"/>
    <property type="match status" value="1"/>
</dbReference>
<gene>
    <name evidence="3" type="ORF">B1R32_10530</name>
</gene>
<dbReference type="EMBL" id="NIGF01000005">
    <property type="protein sequence ID" value="PQV64349.1"/>
    <property type="molecule type" value="Genomic_DNA"/>
</dbReference>
<keyword evidence="1" id="KW-0472">Membrane</keyword>